<dbReference type="PANTHER" id="PTHR30386:SF28">
    <property type="entry name" value="EXPORTED PROTEIN"/>
    <property type="match status" value="1"/>
</dbReference>
<keyword evidence="2" id="KW-0472">Membrane</keyword>
<sequence length="417" mass="46485">MQDRLFRENAIEHQKCKLHGDVLIIPAMSHTLVVLILTLWLVAVFAWLVTSQYARQETVAGWLEPPSGIVKVFSHQLDGKIQQVLVNEGQQVTKGQSLVIVNGDRTLLSGSSLQATLLQEYATQKNLINEQLGRLQTTHSIAMRNIQRNMDATQLDLSGLESQISTLKKRQDLIAARYHNYQQMRLKGHVATIDLDRLLEQKLALQSDAQALLRERANLINRLQLFESELITTPQNHLNDSRQLKTKLSELSLNIAQLSGQQSVVIKASRDGVVANLQAKVGHQVAGNTPLLSLIPINSVIQAKLLIPVKAAGFIEKGQQLEVRYDAFPYQKFGLYQGTITQISDTVLLPGELDFAPLNSSEPVYLVYADLQSQTVSAYGKPLRLKSGMTLSADVTLSERTLFEWVLDPILSLKGRM</sequence>
<feature type="domain" description="AprE-like beta-barrel" evidence="3">
    <location>
        <begin position="306"/>
        <end position="396"/>
    </location>
</feature>
<reference evidence="5" key="1">
    <citation type="journal article" date="2019" name="Int. J. Syst. Evol. Microbiol.">
        <title>The Global Catalogue of Microorganisms (GCM) 10K type strain sequencing project: providing services to taxonomists for standard genome sequencing and annotation.</title>
        <authorList>
            <consortium name="The Broad Institute Genomics Platform"/>
            <consortium name="The Broad Institute Genome Sequencing Center for Infectious Disease"/>
            <person name="Wu L."/>
            <person name="Ma J."/>
        </authorList>
    </citation>
    <scope>NUCLEOTIDE SEQUENCE [LARGE SCALE GENOMIC DNA]</scope>
    <source>
        <strain evidence="5">JCM 15896</strain>
    </source>
</reference>
<dbReference type="InterPro" id="IPR050739">
    <property type="entry name" value="MFP"/>
</dbReference>
<dbReference type="Gene3D" id="2.40.30.170">
    <property type="match status" value="1"/>
</dbReference>
<comment type="caution">
    <text evidence="4">The sequence shown here is derived from an EMBL/GenBank/DDBJ whole genome shotgun (WGS) entry which is preliminary data.</text>
</comment>
<dbReference type="InterPro" id="IPR058982">
    <property type="entry name" value="Beta-barrel_AprE"/>
</dbReference>
<dbReference type="Proteomes" id="UP001500359">
    <property type="component" value="Unassembled WGS sequence"/>
</dbReference>
<dbReference type="EMBL" id="BAAAFD010000014">
    <property type="protein sequence ID" value="GAA0859790.1"/>
    <property type="molecule type" value="Genomic_DNA"/>
</dbReference>
<keyword evidence="2" id="KW-0812">Transmembrane</keyword>
<evidence type="ECO:0000256" key="1">
    <source>
        <dbReference type="SAM" id="Coils"/>
    </source>
</evidence>
<gene>
    <name evidence="4" type="ORF">GCM10009114_34560</name>
</gene>
<keyword evidence="1" id="KW-0175">Coiled coil</keyword>
<evidence type="ECO:0000313" key="5">
    <source>
        <dbReference type="Proteomes" id="UP001500359"/>
    </source>
</evidence>
<dbReference type="RefSeq" id="WP_343862260.1">
    <property type="nucleotide sequence ID" value="NZ_BAAAFD010000014.1"/>
</dbReference>
<feature type="transmembrane region" description="Helical" evidence="2">
    <location>
        <begin position="21"/>
        <end position="49"/>
    </location>
</feature>
<protein>
    <submittedName>
        <fullName evidence="4">HlyD family efflux transporter periplasmic adaptor subunit</fullName>
    </submittedName>
</protein>
<accession>A0ABP3X251</accession>
<dbReference type="PANTHER" id="PTHR30386">
    <property type="entry name" value="MEMBRANE FUSION SUBUNIT OF EMRAB-TOLC MULTIDRUG EFFLUX PUMP"/>
    <property type="match status" value="1"/>
</dbReference>
<dbReference type="PRINTS" id="PR01490">
    <property type="entry name" value="RTXTOXIND"/>
</dbReference>
<evidence type="ECO:0000256" key="2">
    <source>
        <dbReference type="SAM" id="Phobius"/>
    </source>
</evidence>
<name>A0ABP3X251_9ALTE</name>
<evidence type="ECO:0000313" key="4">
    <source>
        <dbReference type="EMBL" id="GAA0859790.1"/>
    </source>
</evidence>
<proteinExistence type="predicted"/>
<feature type="coiled-coil region" evidence="1">
    <location>
        <begin position="143"/>
        <end position="170"/>
    </location>
</feature>
<dbReference type="Pfam" id="PF26002">
    <property type="entry name" value="Beta-barrel_AprE"/>
    <property type="match status" value="1"/>
</dbReference>
<keyword evidence="2" id="KW-1133">Transmembrane helix</keyword>
<evidence type="ECO:0000259" key="3">
    <source>
        <dbReference type="Pfam" id="PF26002"/>
    </source>
</evidence>
<keyword evidence="5" id="KW-1185">Reference proteome</keyword>
<dbReference type="Gene3D" id="2.40.50.100">
    <property type="match status" value="1"/>
</dbReference>
<feature type="coiled-coil region" evidence="1">
    <location>
        <begin position="195"/>
        <end position="261"/>
    </location>
</feature>
<organism evidence="4 5">
    <name type="scientific">Aliiglaciecola litoralis</name>
    <dbReference type="NCBI Taxonomy" id="582857"/>
    <lineage>
        <taxon>Bacteria</taxon>
        <taxon>Pseudomonadati</taxon>
        <taxon>Pseudomonadota</taxon>
        <taxon>Gammaproteobacteria</taxon>
        <taxon>Alteromonadales</taxon>
        <taxon>Alteromonadaceae</taxon>
        <taxon>Aliiglaciecola</taxon>
    </lineage>
</organism>